<feature type="compositionally biased region" description="Basic and acidic residues" evidence="1">
    <location>
        <begin position="104"/>
        <end position="115"/>
    </location>
</feature>
<keyword evidence="3" id="KW-1185">Reference proteome</keyword>
<evidence type="ECO:0000256" key="1">
    <source>
        <dbReference type="SAM" id="MobiDB-lite"/>
    </source>
</evidence>
<name>A0A918T147_9GAMM</name>
<accession>A0A918T147</accession>
<gene>
    <name evidence="2" type="ORF">GCM10007067_22900</name>
</gene>
<evidence type="ECO:0000313" key="2">
    <source>
        <dbReference type="EMBL" id="GHA84112.1"/>
    </source>
</evidence>
<dbReference type="RefSeq" id="WP_189456624.1">
    <property type="nucleotide sequence ID" value="NZ_BMYD01000003.1"/>
</dbReference>
<dbReference type="Proteomes" id="UP000646426">
    <property type="component" value="Unassembled WGS sequence"/>
</dbReference>
<organism evidence="2 3">
    <name type="scientific">Cognatilysobacter bugurensis</name>
    <dbReference type="NCBI Taxonomy" id="543356"/>
    <lineage>
        <taxon>Bacteria</taxon>
        <taxon>Pseudomonadati</taxon>
        <taxon>Pseudomonadota</taxon>
        <taxon>Gammaproteobacteria</taxon>
        <taxon>Lysobacterales</taxon>
        <taxon>Lysobacteraceae</taxon>
        <taxon>Cognatilysobacter</taxon>
    </lineage>
</organism>
<reference evidence="2" key="1">
    <citation type="journal article" date="2014" name="Int. J. Syst. Evol. Microbiol.">
        <title>Complete genome sequence of Corynebacterium casei LMG S-19264T (=DSM 44701T), isolated from a smear-ripened cheese.</title>
        <authorList>
            <consortium name="US DOE Joint Genome Institute (JGI-PGF)"/>
            <person name="Walter F."/>
            <person name="Albersmeier A."/>
            <person name="Kalinowski J."/>
            <person name="Ruckert C."/>
        </authorList>
    </citation>
    <scope>NUCLEOTIDE SEQUENCE</scope>
    <source>
        <strain evidence="2">KCTC 23077</strain>
    </source>
</reference>
<feature type="region of interest" description="Disordered" evidence="1">
    <location>
        <begin position="104"/>
        <end position="123"/>
    </location>
</feature>
<proteinExistence type="predicted"/>
<evidence type="ECO:0000313" key="3">
    <source>
        <dbReference type="Proteomes" id="UP000646426"/>
    </source>
</evidence>
<comment type="caution">
    <text evidence="2">The sequence shown here is derived from an EMBL/GenBank/DDBJ whole genome shotgun (WGS) entry which is preliminary data.</text>
</comment>
<sequence length="123" mass="13162">MPIDPELFEKGVTDARAGIRRTARVLDGAPPDYAAGYLAATPLDGVAAVDVRTDKPDRLVERLYAVAVRLEVPAPVPFVTRATVALLGPAAEARARRRARALFDTELRQDERDGAGPEQATAA</sequence>
<dbReference type="AlphaFoldDB" id="A0A918T147"/>
<reference evidence="2" key="2">
    <citation type="submission" date="2020-09" db="EMBL/GenBank/DDBJ databases">
        <authorList>
            <person name="Sun Q."/>
            <person name="Kim S."/>
        </authorList>
    </citation>
    <scope>NUCLEOTIDE SEQUENCE</scope>
    <source>
        <strain evidence="2">KCTC 23077</strain>
    </source>
</reference>
<protein>
    <submittedName>
        <fullName evidence="2">Uncharacterized protein</fullName>
    </submittedName>
</protein>
<dbReference type="EMBL" id="BMYD01000003">
    <property type="protein sequence ID" value="GHA84112.1"/>
    <property type="molecule type" value="Genomic_DNA"/>
</dbReference>